<keyword evidence="3" id="KW-1185">Reference proteome</keyword>
<evidence type="ECO:0000313" key="3">
    <source>
        <dbReference type="Proteomes" id="UP001247754"/>
    </source>
</evidence>
<sequence>MTIWAELARAGTAAGDEIILRRRDDRYEIRFNGMELMSNANHQSETVLAERTLRLLGRPARRVLIGGLGLGYTLRTALDCLPPQARVTVAEIVPEIIAWNRGPIGHLAGHPLRDPRVEVRAEDVMETLAAPGGYDVILLDTDNGPDFLSRAENGSLYAPCGMDRVRRALRPGGIAAFWSATASAPFEARLSALPWVWRREDVALIPGRADALHHIYLASPDAFAQTPHAFALAAEGVG</sequence>
<dbReference type="SUPFAM" id="SSF53335">
    <property type="entry name" value="S-adenosyl-L-methionine-dependent methyltransferases"/>
    <property type="match status" value="1"/>
</dbReference>
<dbReference type="PANTHER" id="PTHR43317:SF3">
    <property type="entry name" value="BLR2883 PROTEIN"/>
    <property type="match status" value="1"/>
</dbReference>
<dbReference type="RefSeq" id="WP_310455086.1">
    <property type="nucleotide sequence ID" value="NZ_JAVKPH010000001.1"/>
</dbReference>
<comment type="caution">
    <text evidence="2">The sequence shown here is derived from an EMBL/GenBank/DDBJ whole genome shotgun (WGS) entry which is preliminary data.</text>
</comment>
<evidence type="ECO:0000313" key="2">
    <source>
        <dbReference type="EMBL" id="MDR5651049.1"/>
    </source>
</evidence>
<gene>
    <name evidence="2" type="ORF">RGD00_00405</name>
</gene>
<name>A0ABU1F2G3_9RHOB</name>
<organism evidence="2 3">
    <name type="scientific">Ruixingdingia sedimenti</name>
    <dbReference type="NCBI Taxonomy" id="3073604"/>
    <lineage>
        <taxon>Bacteria</taxon>
        <taxon>Pseudomonadati</taxon>
        <taxon>Pseudomonadota</taxon>
        <taxon>Alphaproteobacteria</taxon>
        <taxon>Rhodobacterales</taxon>
        <taxon>Paracoccaceae</taxon>
        <taxon>Ruixingdingia</taxon>
    </lineage>
</organism>
<protein>
    <recommendedName>
        <fullName evidence="4">Spermine/spermidine synthase</fullName>
    </recommendedName>
</protein>
<keyword evidence="1" id="KW-0620">Polyamine biosynthesis</keyword>
<dbReference type="Gene3D" id="3.40.50.150">
    <property type="entry name" value="Vaccinia Virus protein VP39"/>
    <property type="match status" value="1"/>
</dbReference>
<reference evidence="2 3" key="1">
    <citation type="submission" date="2023-09" db="EMBL/GenBank/DDBJ databases">
        <title>Xinfangfangia sedmenti sp. nov., isolated the sedment.</title>
        <authorList>
            <person name="Xu L."/>
        </authorList>
    </citation>
    <scope>NUCLEOTIDE SEQUENCE [LARGE SCALE GENOMIC DNA]</scope>
    <source>
        <strain evidence="2 3">LG-4</strain>
    </source>
</reference>
<dbReference type="EMBL" id="JAVKPH010000001">
    <property type="protein sequence ID" value="MDR5651049.1"/>
    <property type="molecule type" value="Genomic_DNA"/>
</dbReference>
<dbReference type="Proteomes" id="UP001247754">
    <property type="component" value="Unassembled WGS sequence"/>
</dbReference>
<proteinExistence type="predicted"/>
<evidence type="ECO:0008006" key="4">
    <source>
        <dbReference type="Google" id="ProtNLM"/>
    </source>
</evidence>
<dbReference type="InterPro" id="IPR029063">
    <property type="entry name" value="SAM-dependent_MTases_sf"/>
</dbReference>
<accession>A0ABU1F2G3</accession>
<evidence type="ECO:0000256" key="1">
    <source>
        <dbReference type="ARBA" id="ARBA00023115"/>
    </source>
</evidence>
<dbReference type="PANTHER" id="PTHR43317">
    <property type="entry name" value="THERMOSPERMINE SYNTHASE ACAULIS5"/>
    <property type="match status" value="1"/>
</dbReference>